<evidence type="ECO:0000256" key="6">
    <source>
        <dbReference type="RuleBase" id="RU000646"/>
    </source>
</evidence>
<evidence type="ECO:0000256" key="1">
    <source>
        <dbReference type="ARBA" id="ARBA00005439"/>
    </source>
</evidence>
<comment type="function">
    <text evidence="4 6">IF-3 binds to the 30S ribosomal subunit and shifts the equilibrium between 70S ribosomes and their 50S and 30S subunits in favor of the free subunits, thus enhancing the availability of 30S subunits on which protein synthesis initiation begins.</text>
</comment>
<dbReference type="EMBL" id="CP036267">
    <property type="protein sequence ID" value="QDT35271.1"/>
    <property type="molecule type" value="Genomic_DNA"/>
</dbReference>
<accession>A0A517QUJ2</accession>
<sequence length="163" mass="18592">MNEDIRVPNVRVVDSEGEMLGEMETAKALELAEEGGMDLVMVGDNADPPVCRIMDYSKVRYEKKKKSAGPKQHRTQLKQIRLRAKIGEHDVKVKVDSARKFLERRDKVKINVMFRGRENAHHDLGRELLNNVIEMLSDVSTVEQFPRMESGRMMSATLTPLAK</sequence>
<evidence type="ECO:0000313" key="10">
    <source>
        <dbReference type="Proteomes" id="UP000315724"/>
    </source>
</evidence>
<keyword evidence="10" id="KW-1185">Reference proteome</keyword>
<dbReference type="Pfam" id="PF05198">
    <property type="entry name" value="IF3_N"/>
    <property type="match status" value="1"/>
</dbReference>
<name>A0A517QUJ2_9PLAN</name>
<dbReference type="PROSITE" id="PS00938">
    <property type="entry name" value="IF3"/>
    <property type="match status" value="1"/>
</dbReference>
<dbReference type="InterPro" id="IPR001288">
    <property type="entry name" value="Translation_initiation_fac_3"/>
</dbReference>
<dbReference type="Pfam" id="PF00707">
    <property type="entry name" value="IF3_C"/>
    <property type="match status" value="1"/>
</dbReference>
<keyword evidence="2 4" id="KW-0396">Initiation factor</keyword>
<keyword evidence="3 4" id="KW-0648">Protein biosynthesis</keyword>
<dbReference type="RefSeq" id="WP_145204553.1">
    <property type="nucleotide sequence ID" value="NZ_CP036267.1"/>
</dbReference>
<dbReference type="InterPro" id="IPR019814">
    <property type="entry name" value="Translation_initiation_fac_3_N"/>
</dbReference>
<dbReference type="SUPFAM" id="SSF55200">
    <property type="entry name" value="Translation initiation factor IF3, C-terminal domain"/>
    <property type="match status" value="1"/>
</dbReference>
<dbReference type="HAMAP" id="MF_00080">
    <property type="entry name" value="IF_3"/>
    <property type="match status" value="1"/>
</dbReference>
<proteinExistence type="inferred from homology"/>
<evidence type="ECO:0000259" key="8">
    <source>
        <dbReference type="Pfam" id="PF05198"/>
    </source>
</evidence>
<dbReference type="GO" id="GO:0032790">
    <property type="term" value="P:ribosome disassembly"/>
    <property type="evidence" value="ECO:0007669"/>
    <property type="project" value="TreeGrafter"/>
</dbReference>
<feature type="domain" description="Translation initiation factor 3 N-terminal" evidence="8">
    <location>
        <begin position="1"/>
        <end position="67"/>
    </location>
</feature>
<dbReference type="InterPro" id="IPR036787">
    <property type="entry name" value="T_IF-3_N_sf"/>
</dbReference>
<evidence type="ECO:0000256" key="5">
    <source>
        <dbReference type="NCBIfam" id="TIGR00168"/>
    </source>
</evidence>
<dbReference type="SUPFAM" id="SSF54364">
    <property type="entry name" value="Translation initiation factor IF3, N-terminal domain"/>
    <property type="match status" value="1"/>
</dbReference>
<dbReference type="GO" id="GO:0043022">
    <property type="term" value="F:ribosome binding"/>
    <property type="evidence" value="ECO:0007669"/>
    <property type="project" value="TreeGrafter"/>
</dbReference>
<keyword evidence="4" id="KW-0963">Cytoplasm</keyword>
<organism evidence="9 10">
    <name type="scientific">Thalassoglobus polymorphus</name>
    <dbReference type="NCBI Taxonomy" id="2527994"/>
    <lineage>
        <taxon>Bacteria</taxon>
        <taxon>Pseudomonadati</taxon>
        <taxon>Planctomycetota</taxon>
        <taxon>Planctomycetia</taxon>
        <taxon>Planctomycetales</taxon>
        <taxon>Planctomycetaceae</taxon>
        <taxon>Thalassoglobus</taxon>
    </lineage>
</organism>
<dbReference type="GO" id="GO:0005737">
    <property type="term" value="C:cytoplasm"/>
    <property type="evidence" value="ECO:0007669"/>
    <property type="project" value="UniProtKB-SubCell"/>
</dbReference>
<reference evidence="9 10" key="1">
    <citation type="submission" date="2019-02" db="EMBL/GenBank/DDBJ databases">
        <title>Deep-cultivation of Planctomycetes and their phenomic and genomic characterization uncovers novel biology.</title>
        <authorList>
            <person name="Wiegand S."/>
            <person name="Jogler M."/>
            <person name="Boedeker C."/>
            <person name="Pinto D."/>
            <person name="Vollmers J."/>
            <person name="Rivas-Marin E."/>
            <person name="Kohn T."/>
            <person name="Peeters S.H."/>
            <person name="Heuer A."/>
            <person name="Rast P."/>
            <person name="Oberbeckmann S."/>
            <person name="Bunk B."/>
            <person name="Jeske O."/>
            <person name="Meyerdierks A."/>
            <person name="Storesund J.E."/>
            <person name="Kallscheuer N."/>
            <person name="Luecker S."/>
            <person name="Lage O.M."/>
            <person name="Pohl T."/>
            <person name="Merkel B.J."/>
            <person name="Hornburger P."/>
            <person name="Mueller R.-W."/>
            <person name="Bruemmer F."/>
            <person name="Labrenz M."/>
            <person name="Spormann A.M."/>
            <person name="Op den Camp H."/>
            <person name="Overmann J."/>
            <person name="Amann R."/>
            <person name="Jetten M.S.M."/>
            <person name="Mascher T."/>
            <person name="Medema M.H."/>
            <person name="Devos D.P."/>
            <person name="Kaster A.-K."/>
            <person name="Ovreas L."/>
            <person name="Rohde M."/>
            <person name="Galperin M.Y."/>
            <person name="Jogler C."/>
        </authorList>
    </citation>
    <scope>NUCLEOTIDE SEQUENCE [LARGE SCALE GENOMIC DNA]</scope>
    <source>
        <strain evidence="9 10">Mal48</strain>
    </source>
</reference>
<dbReference type="InterPro" id="IPR019813">
    <property type="entry name" value="Translation_initiation_fac3_CS"/>
</dbReference>
<dbReference type="InterPro" id="IPR019815">
    <property type="entry name" value="Translation_initiation_fac_3_C"/>
</dbReference>
<comment type="similarity">
    <text evidence="1 4 6">Belongs to the IF-3 family.</text>
</comment>
<dbReference type="PANTHER" id="PTHR10938">
    <property type="entry name" value="TRANSLATION INITIATION FACTOR IF-3"/>
    <property type="match status" value="1"/>
</dbReference>
<comment type="subunit">
    <text evidence="4 6">Monomer.</text>
</comment>
<protein>
    <recommendedName>
        <fullName evidence="4 5">Translation initiation factor IF-3</fullName>
    </recommendedName>
</protein>
<evidence type="ECO:0000256" key="3">
    <source>
        <dbReference type="ARBA" id="ARBA00022917"/>
    </source>
</evidence>
<dbReference type="Gene3D" id="3.30.110.10">
    <property type="entry name" value="Translation initiation factor 3 (IF-3), C-terminal domain"/>
    <property type="match status" value="1"/>
</dbReference>
<evidence type="ECO:0000313" key="9">
    <source>
        <dbReference type="EMBL" id="QDT35271.1"/>
    </source>
</evidence>
<dbReference type="GO" id="GO:0003743">
    <property type="term" value="F:translation initiation factor activity"/>
    <property type="evidence" value="ECO:0007669"/>
    <property type="project" value="UniProtKB-UniRule"/>
</dbReference>
<dbReference type="AlphaFoldDB" id="A0A517QUJ2"/>
<evidence type="ECO:0000256" key="4">
    <source>
        <dbReference type="HAMAP-Rule" id="MF_00080"/>
    </source>
</evidence>
<dbReference type="NCBIfam" id="TIGR00168">
    <property type="entry name" value="infC"/>
    <property type="match status" value="1"/>
</dbReference>
<feature type="domain" description="Translation initiation factor 3 C-terminal" evidence="7">
    <location>
        <begin position="76"/>
        <end position="160"/>
    </location>
</feature>
<dbReference type="PANTHER" id="PTHR10938:SF0">
    <property type="entry name" value="TRANSLATION INITIATION FACTOR IF-3, MITOCHONDRIAL"/>
    <property type="match status" value="1"/>
</dbReference>
<comment type="subcellular location">
    <subcellularLocation>
        <location evidence="4 6">Cytoplasm</location>
    </subcellularLocation>
</comment>
<dbReference type="FunFam" id="3.30.110.10:FF:000001">
    <property type="entry name" value="Translation initiation factor IF-3"/>
    <property type="match status" value="1"/>
</dbReference>
<dbReference type="OrthoDB" id="9806014at2"/>
<gene>
    <name evidence="4 9" type="primary">infC</name>
    <name evidence="9" type="ORF">Mal48_45470</name>
</gene>
<evidence type="ECO:0000256" key="2">
    <source>
        <dbReference type="ARBA" id="ARBA00022540"/>
    </source>
</evidence>
<dbReference type="Proteomes" id="UP000315724">
    <property type="component" value="Chromosome"/>
</dbReference>
<evidence type="ECO:0000259" key="7">
    <source>
        <dbReference type="Pfam" id="PF00707"/>
    </source>
</evidence>
<dbReference type="Gene3D" id="3.10.20.80">
    <property type="entry name" value="Translation initiation factor 3 (IF-3), N-terminal domain"/>
    <property type="match status" value="1"/>
</dbReference>
<dbReference type="InterPro" id="IPR036788">
    <property type="entry name" value="T_IF-3_C_sf"/>
</dbReference>
<dbReference type="KEGG" id="tpol:Mal48_45470"/>